<name>A0A0M3K6H3_ANISI</name>
<dbReference type="SUPFAM" id="SSF55729">
    <property type="entry name" value="Acyl-CoA N-acyltransferases (Nat)"/>
    <property type="match status" value="1"/>
</dbReference>
<evidence type="ECO:0000313" key="2">
    <source>
        <dbReference type="Proteomes" id="UP000267096"/>
    </source>
</evidence>
<dbReference type="Gene3D" id="3.40.630.30">
    <property type="match status" value="1"/>
</dbReference>
<protein>
    <submittedName>
        <fullName evidence="3">N-acetyltransferase domain-containing protein</fullName>
    </submittedName>
</protein>
<reference evidence="3" key="1">
    <citation type="submission" date="2017-02" db="UniProtKB">
        <authorList>
            <consortium name="WormBaseParasite"/>
        </authorList>
    </citation>
    <scope>IDENTIFICATION</scope>
</reference>
<dbReference type="WBParaSite" id="ASIM_0001656401-mRNA-1">
    <property type="protein sequence ID" value="ASIM_0001656401-mRNA-1"/>
    <property type="gene ID" value="ASIM_0001656401"/>
</dbReference>
<dbReference type="PANTHER" id="PTHR20905:SF30">
    <property type="entry name" value="N-ACETYLTRANSFERASE DOMAIN-CONTAINING PROTEIN"/>
    <property type="match status" value="1"/>
</dbReference>
<proteinExistence type="predicted"/>
<dbReference type="GO" id="GO:0008080">
    <property type="term" value="F:N-acetyltransferase activity"/>
    <property type="evidence" value="ECO:0007669"/>
    <property type="project" value="TreeGrafter"/>
</dbReference>
<accession>A0A0M3K6H3</accession>
<sequence>MMHWYRYYLQAALCKNTKFEERNGDKSAEVNRLKLIQLSDKDFDDVLELLLDDFIRNEPLSNALNLTRNEAHWLFKELTRSTVSSPVSYAFKTPEGKLAAMRLCNIIERPEHNDEKGFFSLVDSLSAEESAKLGSKAHEISRIVSELENKNSIQSDSVNVTNCLETFQTWELVGSEVNRLLNVVILCCHRNWTHRGLVSRLLECDMDKQKSMGIDGAISEATAYRSQNLYKKYGYKPIYEIKHAEWLDKNNQRIFKCNDGTNVAQLVFKKY</sequence>
<dbReference type="PANTHER" id="PTHR20905">
    <property type="entry name" value="N-ACETYLTRANSFERASE-RELATED"/>
    <property type="match status" value="1"/>
</dbReference>
<dbReference type="EMBL" id="UYRR01032705">
    <property type="protein sequence ID" value="VDK56551.1"/>
    <property type="molecule type" value="Genomic_DNA"/>
</dbReference>
<reference evidence="1 2" key="2">
    <citation type="submission" date="2018-11" db="EMBL/GenBank/DDBJ databases">
        <authorList>
            <consortium name="Pathogen Informatics"/>
        </authorList>
    </citation>
    <scope>NUCLEOTIDE SEQUENCE [LARGE SCALE GENOMIC DNA]</scope>
</reference>
<evidence type="ECO:0000313" key="3">
    <source>
        <dbReference type="WBParaSite" id="ASIM_0001656401-mRNA-1"/>
    </source>
</evidence>
<dbReference type="OrthoDB" id="41532at2759"/>
<gene>
    <name evidence="1" type="ORF">ASIM_LOCUS15971</name>
</gene>
<organism evidence="3">
    <name type="scientific">Anisakis simplex</name>
    <name type="common">Herring worm</name>
    <dbReference type="NCBI Taxonomy" id="6269"/>
    <lineage>
        <taxon>Eukaryota</taxon>
        <taxon>Metazoa</taxon>
        <taxon>Ecdysozoa</taxon>
        <taxon>Nematoda</taxon>
        <taxon>Chromadorea</taxon>
        <taxon>Rhabditida</taxon>
        <taxon>Spirurina</taxon>
        <taxon>Ascaridomorpha</taxon>
        <taxon>Ascaridoidea</taxon>
        <taxon>Anisakidae</taxon>
        <taxon>Anisakis</taxon>
        <taxon>Anisakis simplex complex</taxon>
    </lineage>
</organism>
<dbReference type="AlphaFoldDB" id="A0A0M3K6H3"/>
<dbReference type="Proteomes" id="UP000267096">
    <property type="component" value="Unassembled WGS sequence"/>
</dbReference>
<dbReference type="InterPro" id="IPR016181">
    <property type="entry name" value="Acyl_CoA_acyltransferase"/>
</dbReference>
<keyword evidence="2" id="KW-1185">Reference proteome</keyword>
<evidence type="ECO:0000313" key="1">
    <source>
        <dbReference type="EMBL" id="VDK56551.1"/>
    </source>
</evidence>